<feature type="region of interest" description="Disordered" evidence="1">
    <location>
        <begin position="192"/>
        <end position="261"/>
    </location>
</feature>
<feature type="compositionally biased region" description="Pro residues" evidence="1">
    <location>
        <begin position="588"/>
        <end position="602"/>
    </location>
</feature>
<dbReference type="GO" id="GO:0004016">
    <property type="term" value="F:adenylate cyclase activity"/>
    <property type="evidence" value="ECO:0007669"/>
    <property type="project" value="UniProtKB-ARBA"/>
</dbReference>
<dbReference type="AlphaFoldDB" id="A0A1E5QBY6"/>
<dbReference type="InterPro" id="IPR029787">
    <property type="entry name" value="Nucleotide_cyclase"/>
</dbReference>
<feature type="domain" description="Guanylate cyclase" evidence="3">
    <location>
        <begin position="410"/>
        <end position="524"/>
    </location>
</feature>
<dbReference type="CDD" id="cd07302">
    <property type="entry name" value="CHD"/>
    <property type="match status" value="1"/>
</dbReference>
<dbReference type="InterPro" id="IPR001054">
    <property type="entry name" value="A/G_cyclase"/>
</dbReference>
<dbReference type="SUPFAM" id="SSF55073">
    <property type="entry name" value="Nucleotide cyclase"/>
    <property type="match status" value="1"/>
</dbReference>
<keyword evidence="2" id="KW-0472">Membrane</keyword>
<evidence type="ECO:0000313" key="4">
    <source>
        <dbReference type="EMBL" id="OEJ69598.1"/>
    </source>
</evidence>
<keyword evidence="2" id="KW-1133">Transmembrane helix</keyword>
<feature type="transmembrane region" description="Helical" evidence="2">
    <location>
        <begin position="158"/>
        <end position="179"/>
    </location>
</feature>
<keyword evidence="5" id="KW-1185">Reference proteome</keyword>
<dbReference type="SMART" id="SM00044">
    <property type="entry name" value="CYCc"/>
    <property type="match status" value="1"/>
</dbReference>
<protein>
    <recommendedName>
        <fullName evidence="3">Guanylate cyclase domain-containing protein</fullName>
    </recommendedName>
</protein>
<feature type="compositionally biased region" description="Basic and acidic residues" evidence="1">
    <location>
        <begin position="243"/>
        <end position="261"/>
    </location>
</feature>
<feature type="region of interest" description="Disordered" evidence="1">
    <location>
        <begin position="67"/>
        <end position="109"/>
    </location>
</feature>
<evidence type="ECO:0000259" key="3">
    <source>
        <dbReference type="PROSITE" id="PS50125"/>
    </source>
</evidence>
<sequence>MAQKEEVTYELLVHSGTRWEAQGVYPASGQHTAVQDAKSLAKVSTVKGVKVVKEYYDAKAGASRSLTIYEHKPHEPGKPVPSKPRNMPNASQASKVGDVREASNEESPKKGGSIMAVLVKILVSLLFSLAAALVVTQITSISLQNIDSLGMLKKSDFLNLVFLFVFVITALALVTRILVGMKAIAPILRARPAAQPSPAKRRRDPRLTPSHYTEEEENFEPVSEAERKKQAEEDEKNALEAAMKAEEEQRKRAEEEARKKAEEEAALRAEIDARSELITMNAFTQDAFDVLQGDKSKQEAHTVFGLVLFLVGAMQSLRHQHKLPDDVANTVMLQALGSVGLSKERAEHFVQHIDEYLISNPRYSEMFQNGRAAMGDYLESNVGPRGALSDALGDWEKPKSKNDGAGQPVTVLFTDIAGSTAMTQMLGDEGAQEVVRAHNRIVREALQGFSGKEIKHTGDGIMASFPSASAGVEAAMEMQRRTQAHNATDPEHVLGLKIGLNTGEPIAEDDDLFGSTVQLAARIVDKASAGQVLVSGSVHGLCQGKKDLKFERFADLDMKGFDESVTVYTALWDPNAKSPEASASAVPSSPPVSPASPVEPKP</sequence>
<dbReference type="Proteomes" id="UP000095347">
    <property type="component" value="Unassembled WGS sequence"/>
</dbReference>
<feature type="compositionally biased region" description="Basic and acidic residues" evidence="1">
    <location>
        <begin position="97"/>
        <end position="109"/>
    </location>
</feature>
<feature type="compositionally biased region" description="Low complexity" evidence="1">
    <location>
        <begin position="577"/>
        <end position="587"/>
    </location>
</feature>
<dbReference type="GO" id="GO:0035556">
    <property type="term" value="P:intracellular signal transduction"/>
    <property type="evidence" value="ECO:0007669"/>
    <property type="project" value="InterPro"/>
</dbReference>
<keyword evidence="2" id="KW-0812">Transmembrane</keyword>
<dbReference type="EMBL" id="MCGG01000002">
    <property type="protein sequence ID" value="OEJ69598.1"/>
    <property type="molecule type" value="Genomic_DNA"/>
</dbReference>
<dbReference type="PROSITE" id="PS50125">
    <property type="entry name" value="GUANYLATE_CYCLASE_2"/>
    <property type="match status" value="1"/>
</dbReference>
<feature type="transmembrane region" description="Helical" evidence="2">
    <location>
        <begin position="117"/>
        <end position="138"/>
    </location>
</feature>
<organism evidence="4 5">
    <name type="scientific">Magnetovibrio blakemorei</name>
    <dbReference type="NCBI Taxonomy" id="28181"/>
    <lineage>
        <taxon>Bacteria</taxon>
        <taxon>Pseudomonadati</taxon>
        <taxon>Pseudomonadota</taxon>
        <taxon>Alphaproteobacteria</taxon>
        <taxon>Rhodospirillales</taxon>
        <taxon>Magnetovibrionaceae</taxon>
        <taxon>Magnetovibrio</taxon>
    </lineage>
</organism>
<dbReference type="Gene3D" id="3.30.70.1230">
    <property type="entry name" value="Nucleotide cyclase"/>
    <property type="match status" value="1"/>
</dbReference>
<dbReference type="Pfam" id="PF00211">
    <property type="entry name" value="Guanylate_cyc"/>
    <property type="match status" value="1"/>
</dbReference>
<dbReference type="OrthoDB" id="7374210at2"/>
<evidence type="ECO:0000256" key="1">
    <source>
        <dbReference type="SAM" id="MobiDB-lite"/>
    </source>
</evidence>
<proteinExistence type="predicted"/>
<dbReference type="PANTHER" id="PTHR43081">
    <property type="entry name" value="ADENYLATE CYCLASE, TERMINAL-DIFFERENTIATION SPECIFIC-RELATED"/>
    <property type="match status" value="1"/>
</dbReference>
<name>A0A1E5QBY6_9PROT</name>
<feature type="region of interest" description="Disordered" evidence="1">
    <location>
        <begin position="577"/>
        <end position="602"/>
    </location>
</feature>
<dbReference type="RefSeq" id="WP_069956314.1">
    <property type="nucleotide sequence ID" value="NZ_MCGG01000002.1"/>
</dbReference>
<evidence type="ECO:0000313" key="5">
    <source>
        <dbReference type="Proteomes" id="UP000095347"/>
    </source>
</evidence>
<reference evidence="5" key="1">
    <citation type="submission" date="2016-07" db="EMBL/GenBank/DDBJ databases">
        <authorList>
            <person name="Florea S."/>
            <person name="Webb J.S."/>
            <person name="Jaromczyk J."/>
            <person name="Schardl C.L."/>
        </authorList>
    </citation>
    <scope>NUCLEOTIDE SEQUENCE [LARGE SCALE GENOMIC DNA]</scope>
    <source>
        <strain evidence="5">MV-1</strain>
    </source>
</reference>
<dbReference type="GO" id="GO:0009190">
    <property type="term" value="P:cyclic nucleotide biosynthetic process"/>
    <property type="evidence" value="ECO:0007669"/>
    <property type="project" value="InterPro"/>
</dbReference>
<dbReference type="STRING" id="28181.BEN30_01800"/>
<evidence type="ECO:0000256" key="2">
    <source>
        <dbReference type="SAM" id="Phobius"/>
    </source>
</evidence>
<dbReference type="InterPro" id="IPR050697">
    <property type="entry name" value="Adenylyl/Guanylyl_Cyclase_3/4"/>
</dbReference>
<gene>
    <name evidence="4" type="ORF">BEN30_01800</name>
</gene>
<comment type="caution">
    <text evidence="4">The sequence shown here is derived from an EMBL/GenBank/DDBJ whole genome shotgun (WGS) entry which is preliminary data.</text>
</comment>
<dbReference type="PANTHER" id="PTHR43081:SF1">
    <property type="entry name" value="ADENYLATE CYCLASE, TERMINAL-DIFFERENTIATION SPECIFIC"/>
    <property type="match status" value="1"/>
</dbReference>
<accession>A0A1E5QBY6</accession>